<comment type="function">
    <text evidence="4">Catalyzes the reversible isomerization-deamination of glucosamine 6-phosphate (GlcN6P) to form fructose 6-phosphate (Fru6P) and ammonium ion.</text>
</comment>
<comment type="pathway">
    <text evidence="4">Amino-sugar metabolism; N-acetylneuraminate degradation; D-fructose 6-phosphate from N-acetylneuraminate: step 5/5.</text>
</comment>
<dbReference type="FunFam" id="3.40.50.1360:FF:000003">
    <property type="entry name" value="Glucosamine-6-phosphate deaminase"/>
    <property type="match status" value="1"/>
</dbReference>
<comment type="catalytic activity">
    <reaction evidence="1 4">
        <text>alpha-D-glucosamine 6-phosphate + H2O = beta-D-fructose 6-phosphate + NH4(+)</text>
        <dbReference type="Rhea" id="RHEA:12172"/>
        <dbReference type="ChEBI" id="CHEBI:15377"/>
        <dbReference type="ChEBI" id="CHEBI:28938"/>
        <dbReference type="ChEBI" id="CHEBI:57634"/>
        <dbReference type="ChEBI" id="CHEBI:75989"/>
        <dbReference type="EC" id="3.5.99.6"/>
    </reaction>
</comment>
<accession>A0A1H4FQW6</accession>
<keyword evidence="7" id="KW-1185">Reference proteome</keyword>
<dbReference type="GO" id="GO:0005975">
    <property type="term" value="P:carbohydrate metabolic process"/>
    <property type="evidence" value="ECO:0007669"/>
    <property type="project" value="InterPro"/>
</dbReference>
<dbReference type="UniPathway" id="UPA00629">
    <property type="reaction ID" value="UER00684"/>
</dbReference>
<gene>
    <name evidence="4" type="primary">nagB</name>
    <name evidence="6" type="ORF">SAMN05421743_11275</name>
</gene>
<feature type="active site" description="For ring-opening step" evidence="4">
    <location>
        <position position="145"/>
    </location>
</feature>
<dbReference type="GO" id="GO:0004342">
    <property type="term" value="F:glucosamine-6-phosphate deaminase activity"/>
    <property type="evidence" value="ECO:0007669"/>
    <property type="project" value="UniProtKB-UniRule"/>
</dbReference>
<dbReference type="PANTHER" id="PTHR11280:SF5">
    <property type="entry name" value="GLUCOSAMINE-6-PHOSPHATE ISOMERASE"/>
    <property type="match status" value="1"/>
</dbReference>
<dbReference type="Proteomes" id="UP000198584">
    <property type="component" value="Unassembled WGS sequence"/>
</dbReference>
<feature type="active site" description="Proton acceptor; for enolization step" evidence="4">
    <location>
        <position position="69"/>
    </location>
</feature>
<dbReference type="EMBL" id="FNQR01000012">
    <property type="protein sequence ID" value="SEA99685.1"/>
    <property type="molecule type" value="Genomic_DNA"/>
</dbReference>
<dbReference type="EC" id="3.5.99.6" evidence="4"/>
<organism evidence="6 7">
    <name type="scientific">Thalassobacillus cyri</name>
    <dbReference type="NCBI Taxonomy" id="571932"/>
    <lineage>
        <taxon>Bacteria</taxon>
        <taxon>Bacillati</taxon>
        <taxon>Bacillota</taxon>
        <taxon>Bacilli</taxon>
        <taxon>Bacillales</taxon>
        <taxon>Bacillaceae</taxon>
        <taxon>Thalassobacillus</taxon>
    </lineage>
</organism>
<evidence type="ECO:0000259" key="5">
    <source>
        <dbReference type="Pfam" id="PF01182"/>
    </source>
</evidence>
<dbReference type="InterPro" id="IPR037171">
    <property type="entry name" value="NagB/RpiA_transferase-like"/>
</dbReference>
<dbReference type="GO" id="GO:0042802">
    <property type="term" value="F:identical protein binding"/>
    <property type="evidence" value="ECO:0007669"/>
    <property type="project" value="TreeGrafter"/>
</dbReference>
<dbReference type="HAMAP" id="MF_01241">
    <property type="entry name" value="GlcN6P_deamin"/>
    <property type="match status" value="1"/>
</dbReference>
<dbReference type="RefSeq" id="WP_342722796.1">
    <property type="nucleotide sequence ID" value="NZ_FNQR01000012.1"/>
</dbReference>
<reference evidence="6 7" key="1">
    <citation type="submission" date="2016-10" db="EMBL/GenBank/DDBJ databases">
        <authorList>
            <person name="de Groot N.N."/>
        </authorList>
    </citation>
    <scope>NUCLEOTIDE SEQUENCE [LARGE SCALE GENOMIC DNA]</scope>
    <source>
        <strain evidence="6 7">CCM7597</strain>
    </source>
</reference>
<dbReference type="AlphaFoldDB" id="A0A1H4FQW6"/>
<dbReference type="InterPro" id="IPR006148">
    <property type="entry name" value="Glc/Gal-6P_isomerase"/>
</dbReference>
<dbReference type="NCBIfam" id="TIGR00502">
    <property type="entry name" value="nagB"/>
    <property type="match status" value="1"/>
</dbReference>
<dbReference type="InterPro" id="IPR004547">
    <property type="entry name" value="Glucosamine6P_isomerase"/>
</dbReference>
<feature type="active site" description="For ring-opening step" evidence="4">
    <location>
        <position position="138"/>
    </location>
</feature>
<dbReference type="CDD" id="cd01399">
    <property type="entry name" value="GlcN6P_deaminase"/>
    <property type="match status" value="1"/>
</dbReference>
<evidence type="ECO:0000256" key="4">
    <source>
        <dbReference type="HAMAP-Rule" id="MF_01241"/>
    </source>
</evidence>
<comment type="similarity">
    <text evidence="4">Belongs to the glucosamine/galactosamine-6-phosphate isomerase family. NagB subfamily.</text>
</comment>
<dbReference type="GO" id="GO:0006046">
    <property type="term" value="P:N-acetylglucosamine catabolic process"/>
    <property type="evidence" value="ECO:0007669"/>
    <property type="project" value="UniProtKB-UniRule"/>
</dbReference>
<dbReference type="GO" id="GO:0006043">
    <property type="term" value="P:glucosamine catabolic process"/>
    <property type="evidence" value="ECO:0007669"/>
    <property type="project" value="TreeGrafter"/>
</dbReference>
<dbReference type="STRING" id="571932.SAMN05421743_11275"/>
<evidence type="ECO:0000256" key="1">
    <source>
        <dbReference type="ARBA" id="ARBA00000644"/>
    </source>
</evidence>
<proteinExistence type="inferred from homology"/>
<evidence type="ECO:0000313" key="6">
    <source>
        <dbReference type="EMBL" id="SEA99685.1"/>
    </source>
</evidence>
<protein>
    <recommendedName>
        <fullName evidence="4">Glucosamine-6-phosphate deaminase</fullName>
        <ecNumber evidence="4">3.5.99.6</ecNumber>
    </recommendedName>
    <alternativeName>
        <fullName evidence="4">GlcN6P deaminase</fullName>
        <shortName evidence="4">GNPDA</shortName>
    </alternativeName>
    <alternativeName>
        <fullName evidence="4">Glucosamine-6-phosphate isomerase</fullName>
    </alternativeName>
</protein>
<dbReference type="PANTHER" id="PTHR11280">
    <property type="entry name" value="GLUCOSAMINE-6-PHOSPHATE ISOMERASE"/>
    <property type="match status" value="1"/>
</dbReference>
<dbReference type="SUPFAM" id="SSF100950">
    <property type="entry name" value="NagB/RpiA/CoA transferase-like"/>
    <property type="match status" value="1"/>
</dbReference>
<sequence>MTVKVIVKEDYHEMSCAAAHFIESKIVEKPGAVLGLATGGTPLATYEELVKGYKEGKVSYRQACTLNLDEYVGLEEDHPQSYHYFMREKLFDHIDIDASNTHLPNGNAENIDHECQRYEGLIDEIGPPDLQVLGIGINGHIGFNEPGTSFDSTTHVVTLTESTRKANARFFPTAEDVPKHSITMGIRSILKSKQIILLASGEDKAPAIQRLLEGEIDEEFPASALKNHPDVTLIVDESAYQGVVHGRSRSHAE</sequence>
<name>A0A1H4FQW6_9BACI</name>
<dbReference type="GO" id="GO:0005737">
    <property type="term" value="C:cytoplasm"/>
    <property type="evidence" value="ECO:0007669"/>
    <property type="project" value="TreeGrafter"/>
</dbReference>
<evidence type="ECO:0000256" key="3">
    <source>
        <dbReference type="ARBA" id="ARBA00023277"/>
    </source>
</evidence>
<evidence type="ECO:0000256" key="2">
    <source>
        <dbReference type="ARBA" id="ARBA00022801"/>
    </source>
</evidence>
<keyword evidence="2 4" id="KW-0378">Hydrolase</keyword>
<dbReference type="Gene3D" id="3.40.50.1360">
    <property type="match status" value="1"/>
</dbReference>
<dbReference type="GO" id="GO:0019262">
    <property type="term" value="P:N-acetylneuraminate catabolic process"/>
    <property type="evidence" value="ECO:0007669"/>
    <property type="project" value="UniProtKB-UniRule"/>
</dbReference>
<feature type="active site" description="Proton acceptor; for ring-opening step" evidence="4">
    <location>
        <position position="140"/>
    </location>
</feature>
<feature type="domain" description="Glucosamine/galactosamine-6-phosphate isomerase" evidence="5">
    <location>
        <begin position="19"/>
        <end position="228"/>
    </location>
</feature>
<keyword evidence="3 4" id="KW-0119">Carbohydrate metabolism</keyword>
<dbReference type="Pfam" id="PF01182">
    <property type="entry name" value="Glucosamine_iso"/>
    <property type="match status" value="1"/>
</dbReference>
<evidence type="ECO:0000313" key="7">
    <source>
        <dbReference type="Proteomes" id="UP000198584"/>
    </source>
</evidence>
<comment type="caution">
    <text evidence="4">Lacks conserved residue(s) required for the propagation of feature annotation.</text>
</comment>